<dbReference type="Pfam" id="PF01823">
    <property type="entry name" value="MACPF"/>
    <property type="match status" value="1"/>
</dbReference>
<evidence type="ECO:0000259" key="1">
    <source>
        <dbReference type="PROSITE" id="PS51412"/>
    </source>
</evidence>
<dbReference type="EMBL" id="JAHRHJ020000010">
    <property type="protein sequence ID" value="KAH9298403.1"/>
    <property type="molecule type" value="Genomic_DNA"/>
</dbReference>
<dbReference type="PROSITE" id="PS51412">
    <property type="entry name" value="MACPF_2"/>
    <property type="match status" value="1"/>
</dbReference>
<dbReference type="GO" id="GO:0005886">
    <property type="term" value="C:plasma membrane"/>
    <property type="evidence" value="ECO:0007669"/>
    <property type="project" value="TreeGrafter"/>
</dbReference>
<reference evidence="2 3" key="1">
    <citation type="journal article" date="2021" name="Nat. Plants">
        <title>The Taxus genome provides insights into paclitaxel biosynthesis.</title>
        <authorList>
            <person name="Xiong X."/>
            <person name="Gou J."/>
            <person name="Liao Q."/>
            <person name="Li Y."/>
            <person name="Zhou Q."/>
            <person name="Bi G."/>
            <person name="Li C."/>
            <person name="Du R."/>
            <person name="Wang X."/>
            <person name="Sun T."/>
            <person name="Guo L."/>
            <person name="Liang H."/>
            <person name="Lu P."/>
            <person name="Wu Y."/>
            <person name="Zhang Z."/>
            <person name="Ro D.K."/>
            <person name="Shang Y."/>
            <person name="Huang S."/>
            <person name="Yan J."/>
        </authorList>
    </citation>
    <scope>NUCLEOTIDE SEQUENCE [LARGE SCALE GENOMIC DNA]</scope>
    <source>
        <strain evidence="2">Ta-2019</strain>
    </source>
</reference>
<dbReference type="InterPro" id="IPR020864">
    <property type="entry name" value="MACPF"/>
</dbReference>
<gene>
    <name evidence="2" type="ORF">KI387_030085</name>
</gene>
<feature type="domain" description="MACPF" evidence="1">
    <location>
        <begin position="16"/>
        <end position="345"/>
    </location>
</feature>
<comment type="caution">
    <text evidence="2">The sequence shown here is derived from an EMBL/GenBank/DDBJ whole genome shotgun (WGS) entry which is preliminary data.</text>
</comment>
<accession>A0AA38FDA9</accession>
<dbReference type="GO" id="GO:2000031">
    <property type="term" value="P:regulation of salicylic acid mediated signaling pathway"/>
    <property type="evidence" value="ECO:0007669"/>
    <property type="project" value="InterPro"/>
</dbReference>
<dbReference type="AlphaFoldDB" id="A0AA38FDA9"/>
<name>A0AA38FDA9_TAXCH</name>
<dbReference type="GO" id="GO:0006952">
    <property type="term" value="P:defense response"/>
    <property type="evidence" value="ECO:0007669"/>
    <property type="project" value="InterPro"/>
</dbReference>
<proteinExistence type="predicted"/>
<evidence type="ECO:0000313" key="2">
    <source>
        <dbReference type="EMBL" id="KAH9298403.1"/>
    </source>
</evidence>
<dbReference type="PANTHER" id="PTHR33199:SF2">
    <property type="entry name" value="OS02G0475300 PROTEIN"/>
    <property type="match status" value="1"/>
</dbReference>
<sequence length="619" mass="69045">SLKKRRIQVGSGIGKGIMTEAIKMLGRQAIEAMGQGFDITNDFRLKYCKSGSRLVELDENNVHDIVIPGGLSIPNVSTDIRCAKGERMRYKSDILEFNQMAELFNQKSSISGRIPSGYFNSMYGLTGSWLADATETKHLAFDGYFISLYSLHLTRSPLVLKEEVKKAVPPSWDSAALTRFINSYGTHIIVDVTVGGQDVVFVRQNHSSSISPTELKSNLENIGNQLFTGTCSLAPPHVKNRESKQKVPEAFRDVFQPNTLCLDNFSAASSKDGLTVICSKRGGLESLQTHCEWLLTVPTNPEAILFKLIPITSLLTGVPGNGFLSQAINLYLRYKPRIDDLQYFLEFQIHLEWAPMHSELTLGLPRKRILCPPLQFSLMSPKLYVNMAQVSVGRNLVSGLRLYLEGKKCDRLAVHLQHLSTLPRILQPLWNETILSEAPRWRESDDKDSQFFEPVQRKNYCHVCTVAIKHDPNWVKEAGGGVFVVTGAQLQVKGSGSKNVLHLNLQFTRLPNCSIQKSIWDHTPAVSQRSRFLTTLSTTFSTSQQPSKPVPFVLNSAQFPNGPPVPVQSPKLLKFVDTSEICKGPHDIPGHWLLTAARLELNNGKISLQGKFSLLNYCN</sequence>
<dbReference type="Proteomes" id="UP000824469">
    <property type="component" value="Unassembled WGS sequence"/>
</dbReference>
<dbReference type="OMA" id="LQTHCEW"/>
<dbReference type="InterPro" id="IPR044663">
    <property type="entry name" value="CAD1/NSL1-like"/>
</dbReference>
<dbReference type="PANTHER" id="PTHR33199">
    <property type="entry name" value="MACPF DOMAIN-CONTAINING PROTEIN CAD1"/>
    <property type="match status" value="1"/>
</dbReference>
<keyword evidence="3" id="KW-1185">Reference proteome</keyword>
<dbReference type="SMART" id="SM00457">
    <property type="entry name" value="MACPF"/>
    <property type="match status" value="1"/>
</dbReference>
<feature type="non-terminal residue" evidence="2">
    <location>
        <position position="1"/>
    </location>
</feature>
<protein>
    <recommendedName>
        <fullName evidence="1">MACPF domain-containing protein</fullName>
    </recommendedName>
</protein>
<dbReference type="GO" id="GO:0012501">
    <property type="term" value="P:programmed cell death"/>
    <property type="evidence" value="ECO:0007669"/>
    <property type="project" value="InterPro"/>
</dbReference>
<organism evidence="2 3">
    <name type="scientific">Taxus chinensis</name>
    <name type="common">Chinese yew</name>
    <name type="synonym">Taxus wallichiana var. chinensis</name>
    <dbReference type="NCBI Taxonomy" id="29808"/>
    <lineage>
        <taxon>Eukaryota</taxon>
        <taxon>Viridiplantae</taxon>
        <taxon>Streptophyta</taxon>
        <taxon>Embryophyta</taxon>
        <taxon>Tracheophyta</taxon>
        <taxon>Spermatophyta</taxon>
        <taxon>Pinopsida</taxon>
        <taxon>Pinidae</taxon>
        <taxon>Conifers II</taxon>
        <taxon>Cupressales</taxon>
        <taxon>Taxaceae</taxon>
        <taxon>Taxus</taxon>
    </lineage>
</organism>
<evidence type="ECO:0000313" key="3">
    <source>
        <dbReference type="Proteomes" id="UP000824469"/>
    </source>
</evidence>